<reference evidence="4" key="1">
    <citation type="journal article" date="2019" name="bioRxiv">
        <title>The Genome of the Zebra Mussel, Dreissena polymorpha: A Resource for Invasive Species Research.</title>
        <authorList>
            <person name="McCartney M.A."/>
            <person name="Auch B."/>
            <person name="Kono T."/>
            <person name="Mallez S."/>
            <person name="Zhang Y."/>
            <person name="Obille A."/>
            <person name="Becker A."/>
            <person name="Abrahante J.E."/>
            <person name="Garbe J."/>
            <person name="Badalamenti J.P."/>
            <person name="Herman A."/>
            <person name="Mangelson H."/>
            <person name="Liachko I."/>
            <person name="Sullivan S."/>
            <person name="Sone E.D."/>
            <person name="Koren S."/>
            <person name="Silverstein K.A.T."/>
            <person name="Beckman K.B."/>
            <person name="Gohl D.M."/>
        </authorList>
    </citation>
    <scope>NUCLEOTIDE SEQUENCE</scope>
    <source>
        <strain evidence="4">Duluth1</strain>
        <tissue evidence="4">Whole animal</tissue>
    </source>
</reference>
<proteinExistence type="predicted"/>
<evidence type="ECO:0000256" key="1">
    <source>
        <dbReference type="SAM" id="Coils"/>
    </source>
</evidence>
<reference evidence="4" key="2">
    <citation type="submission" date="2020-11" db="EMBL/GenBank/DDBJ databases">
        <authorList>
            <person name="McCartney M.A."/>
            <person name="Auch B."/>
            <person name="Kono T."/>
            <person name="Mallez S."/>
            <person name="Becker A."/>
            <person name="Gohl D.M."/>
            <person name="Silverstein K.A.T."/>
            <person name="Koren S."/>
            <person name="Bechman K.B."/>
            <person name="Herman A."/>
            <person name="Abrahante J.E."/>
            <person name="Garbe J."/>
        </authorList>
    </citation>
    <scope>NUCLEOTIDE SEQUENCE</scope>
    <source>
        <strain evidence="4">Duluth1</strain>
        <tissue evidence="4">Whole animal</tissue>
    </source>
</reference>
<keyword evidence="1" id="KW-0175">Coiled coil</keyword>
<dbReference type="OrthoDB" id="6161568at2759"/>
<organism evidence="4 5">
    <name type="scientific">Dreissena polymorpha</name>
    <name type="common">Zebra mussel</name>
    <name type="synonym">Mytilus polymorpha</name>
    <dbReference type="NCBI Taxonomy" id="45954"/>
    <lineage>
        <taxon>Eukaryota</taxon>
        <taxon>Metazoa</taxon>
        <taxon>Spiralia</taxon>
        <taxon>Lophotrochozoa</taxon>
        <taxon>Mollusca</taxon>
        <taxon>Bivalvia</taxon>
        <taxon>Autobranchia</taxon>
        <taxon>Heteroconchia</taxon>
        <taxon>Euheterodonta</taxon>
        <taxon>Imparidentia</taxon>
        <taxon>Neoheterodontei</taxon>
        <taxon>Myida</taxon>
        <taxon>Dreissenoidea</taxon>
        <taxon>Dreissenidae</taxon>
        <taxon>Dreissena</taxon>
    </lineage>
</organism>
<comment type="caution">
    <text evidence="4">The sequence shown here is derived from an EMBL/GenBank/DDBJ whole genome shotgun (WGS) entry which is preliminary data.</text>
</comment>
<feature type="region of interest" description="Disordered" evidence="2">
    <location>
        <begin position="343"/>
        <end position="367"/>
    </location>
</feature>
<evidence type="ECO:0000313" key="4">
    <source>
        <dbReference type="EMBL" id="KAH3834024.1"/>
    </source>
</evidence>
<protein>
    <recommendedName>
        <fullName evidence="3">Mitochondria-eating protein C-terminal domain-containing protein</fullName>
    </recommendedName>
</protein>
<feature type="compositionally biased region" description="Polar residues" evidence="2">
    <location>
        <begin position="1"/>
        <end position="18"/>
    </location>
</feature>
<accession>A0A9D4K6U1</accession>
<feature type="compositionally biased region" description="Basic and acidic residues" evidence="2">
    <location>
        <begin position="343"/>
        <end position="360"/>
    </location>
</feature>
<sequence length="576" mass="66085">MSFAVSSTKQTKRPGSSKNPPPTHDKKKDTAVAKSVSELQKENDALKYRIECLEKEFDPKVFEKKSEPQTYALFEDALKSAEETIVKLRNGNSSNENTGELNKAKVEIKELTNKLNQKAKAEETLKLDLQTAQSERDDLKKQLTEARSNINSLNREKQEKDITIKTKEEEIKRLRNNILSNLAKFNNKDTEIASLKKHVEELKTTTNQSSGSIDTKTLQKQLEQNKQEIDRLSSELGGVKKNLEIKKEEVLSLKDEKKAIESMLTTLKSISESQKNSSKTNTEMQDKIESMEKKINDKDTEIGKKTSEIDGLKNEIADLKKACHDAFVKLETKERETKKLEEDYKKKMNQKEESLSRPDIQDLSDSNRPSKLAERLFELYDNEWTNCYETVRKQFSTEQSAVQMLLRTCVKIYNSCTLIATSNVHDLQCAFSTFSEEKDDVLLIQIKQRRKRARRVDIDLKRITQGIGDNVADILGPDLIRNLHVRAFWVKCLEICWLMVIQDPPVYMDIEIDKQGQMFDHAAYRPYTQTGYEFDYVVWPALYTHQGGDILHKGVAQGRESSDSVGGKRRGILVKN</sequence>
<dbReference type="AlphaFoldDB" id="A0A9D4K6U1"/>
<dbReference type="InterPro" id="IPR031981">
    <property type="entry name" value="MIEAP_C"/>
</dbReference>
<dbReference type="Proteomes" id="UP000828390">
    <property type="component" value="Unassembled WGS sequence"/>
</dbReference>
<feature type="coiled-coil region" evidence="1">
    <location>
        <begin position="94"/>
        <end position="184"/>
    </location>
</feature>
<keyword evidence="5" id="KW-1185">Reference proteome</keyword>
<dbReference type="Gene3D" id="1.10.287.1490">
    <property type="match status" value="1"/>
</dbReference>
<evidence type="ECO:0000256" key="2">
    <source>
        <dbReference type="SAM" id="MobiDB-lite"/>
    </source>
</evidence>
<feature type="region of interest" description="Disordered" evidence="2">
    <location>
        <begin position="1"/>
        <end position="38"/>
    </location>
</feature>
<evidence type="ECO:0000313" key="5">
    <source>
        <dbReference type="Proteomes" id="UP000828390"/>
    </source>
</evidence>
<dbReference type="EMBL" id="JAIWYP010000004">
    <property type="protein sequence ID" value="KAH3834024.1"/>
    <property type="molecule type" value="Genomic_DNA"/>
</dbReference>
<feature type="domain" description="Mitochondria-eating protein C-terminal" evidence="3">
    <location>
        <begin position="368"/>
        <end position="556"/>
    </location>
</feature>
<name>A0A9D4K6U1_DREPO</name>
<evidence type="ECO:0000259" key="3">
    <source>
        <dbReference type="Pfam" id="PF16026"/>
    </source>
</evidence>
<gene>
    <name evidence="4" type="ORF">DPMN_107342</name>
</gene>
<dbReference type="Pfam" id="PF16026">
    <property type="entry name" value="MIEAP"/>
    <property type="match status" value="1"/>
</dbReference>